<dbReference type="EMBL" id="JAOSHN010000008">
    <property type="protein sequence ID" value="MCU7380117.1"/>
    <property type="molecule type" value="Genomic_DNA"/>
</dbReference>
<keyword evidence="4 8" id="KW-1003">Cell membrane</keyword>
<feature type="transmembrane region" description="Helical" evidence="8">
    <location>
        <begin position="207"/>
        <end position="225"/>
    </location>
</feature>
<feature type="transmembrane region" description="Helical" evidence="8">
    <location>
        <begin position="231"/>
        <end position="249"/>
    </location>
</feature>
<reference evidence="9" key="1">
    <citation type="submission" date="2022-09" db="EMBL/GenBank/DDBJ databases">
        <title>Culturomic study of gut microbiota in children with autism spectrum disorder.</title>
        <authorList>
            <person name="Efimov B.A."/>
            <person name="Chaplin A.V."/>
            <person name="Sokolova S.R."/>
            <person name="Pikina A.P."/>
            <person name="Korzhanova M."/>
            <person name="Belova V."/>
            <person name="Korostin D."/>
        </authorList>
    </citation>
    <scope>NUCLEOTIDE SEQUENCE</scope>
    <source>
        <strain evidence="9">ASD5510</strain>
    </source>
</reference>
<dbReference type="InterPro" id="IPR003804">
    <property type="entry name" value="Lactate_perm"/>
</dbReference>
<feature type="transmembrane region" description="Helical" evidence="8">
    <location>
        <begin position="362"/>
        <end position="380"/>
    </location>
</feature>
<dbReference type="AlphaFoldDB" id="A0A9J6QX95"/>
<dbReference type="RefSeq" id="WP_253020311.1">
    <property type="nucleotide sequence ID" value="NZ_JAOSHN010000008.1"/>
</dbReference>
<evidence type="ECO:0000256" key="1">
    <source>
        <dbReference type="ARBA" id="ARBA00004651"/>
    </source>
</evidence>
<evidence type="ECO:0000313" key="9">
    <source>
        <dbReference type="EMBL" id="MCU7380117.1"/>
    </source>
</evidence>
<keyword evidence="7 8" id="KW-0472">Membrane</keyword>
<dbReference type="Proteomes" id="UP001065549">
    <property type="component" value="Unassembled WGS sequence"/>
</dbReference>
<dbReference type="Pfam" id="PF02652">
    <property type="entry name" value="Lactate_perm"/>
    <property type="match status" value="1"/>
</dbReference>
<keyword evidence="5 8" id="KW-0812">Transmembrane</keyword>
<evidence type="ECO:0000256" key="3">
    <source>
        <dbReference type="ARBA" id="ARBA00022448"/>
    </source>
</evidence>
<feature type="transmembrane region" description="Helical" evidence="8">
    <location>
        <begin position="324"/>
        <end position="341"/>
    </location>
</feature>
<evidence type="ECO:0000256" key="5">
    <source>
        <dbReference type="ARBA" id="ARBA00022692"/>
    </source>
</evidence>
<proteinExistence type="inferred from homology"/>
<feature type="transmembrane region" description="Helical" evidence="8">
    <location>
        <begin position="400"/>
        <end position="419"/>
    </location>
</feature>
<evidence type="ECO:0000256" key="6">
    <source>
        <dbReference type="ARBA" id="ARBA00022989"/>
    </source>
</evidence>
<feature type="transmembrane region" description="Helical" evidence="8">
    <location>
        <begin position="175"/>
        <end position="198"/>
    </location>
</feature>
<evidence type="ECO:0000256" key="2">
    <source>
        <dbReference type="ARBA" id="ARBA00010100"/>
    </source>
</evidence>
<dbReference type="PANTHER" id="PTHR30003">
    <property type="entry name" value="L-LACTATE PERMEASE"/>
    <property type="match status" value="1"/>
</dbReference>
<dbReference type="GO" id="GO:0015295">
    <property type="term" value="F:solute:proton symporter activity"/>
    <property type="evidence" value="ECO:0007669"/>
    <property type="project" value="TreeGrafter"/>
</dbReference>
<comment type="subcellular location">
    <subcellularLocation>
        <location evidence="1 8">Cell membrane</location>
        <topology evidence="1 8">Multi-pass membrane protein</topology>
    </subcellularLocation>
</comment>
<comment type="function">
    <text evidence="8">Uptake of L-lactate across the membrane. Can also transport D-lactate and glycolate.</text>
</comment>
<comment type="caution">
    <text evidence="8">Lacks conserved residue(s) required for the propagation of feature annotation.</text>
</comment>
<keyword evidence="3 8" id="KW-0813">Transport</keyword>
<feature type="transmembrane region" description="Helical" evidence="8">
    <location>
        <begin position="482"/>
        <end position="501"/>
    </location>
</feature>
<feature type="transmembrane region" description="Helical" evidence="8">
    <location>
        <begin position="99"/>
        <end position="117"/>
    </location>
</feature>
<sequence>MSIFLSILPILCLLCGLLIFKLSAMKASAISFLVATLIFYIKYQSGTVGLAISMAKGFSLALFVILIIWGAMFLYNLVYQVQALEVINKNLERVFTNRFLQFILLSWIFSAFLQGIAGFGVPVIVVTPILIALGFDPVVSVAAVLVGHSWSISFGSMGSSIYAINMVTHAPLDQIVIFMAVFGCCGMFCTGMTVCWIYGGGKQLVRGLPYIVLLTLFMGGMLYTLASFSMFSVIGLLTGFTGLVACLLINKFKRGKSETIKLYKGKLNLFQAVLPYLLIVVLSILFYILDPKISLGFDFPQYQTGLGRIVAEEADYVTFNLLKYPFSIIMMASVISMVLFHNKKVMDGKKVKIILSQTVKKCVPTTVTIVFLLNMAVIMMDSGMISEIAQFLVSVTKQLYPLAAPFIGLLGAFVTGSNTNSNIIFGSLQETAASSLGMSVAIMCAVQSIGASVGCAIGPTTVSLGSTAAQIQGEENRVYKKTLIPIIGTTMVLGIVNFILLNH</sequence>
<organism evidence="9 10">
    <name type="scientific">Hominibacterium faecale</name>
    <dbReference type="NCBI Taxonomy" id="2839743"/>
    <lineage>
        <taxon>Bacteria</taxon>
        <taxon>Bacillati</taxon>
        <taxon>Bacillota</taxon>
        <taxon>Clostridia</taxon>
        <taxon>Peptostreptococcales</taxon>
        <taxon>Anaerovoracaceae</taxon>
        <taxon>Hominibacterium</taxon>
    </lineage>
</organism>
<comment type="caution">
    <text evidence="9">The sequence shown here is derived from an EMBL/GenBank/DDBJ whole genome shotgun (WGS) entry which is preliminary data.</text>
</comment>
<feature type="transmembrane region" description="Helical" evidence="8">
    <location>
        <begin position="269"/>
        <end position="289"/>
    </location>
</feature>
<accession>A0A9J6QX95</accession>
<feature type="transmembrane region" description="Helical" evidence="8">
    <location>
        <begin position="152"/>
        <end position="169"/>
    </location>
</feature>
<dbReference type="GO" id="GO:0015129">
    <property type="term" value="F:lactate transmembrane transporter activity"/>
    <property type="evidence" value="ECO:0007669"/>
    <property type="project" value="UniProtKB-UniRule"/>
</dbReference>
<evidence type="ECO:0000256" key="8">
    <source>
        <dbReference type="RuleBase" id="RU365092"/>
    </source>
</evidence>
<feature type="transmembrane region" description="Helical" evidence="8">
    <location>
        <begin position="440"/>
        <end position="462"/>
    </location>
</feature>
<evidence type="ECO:0000256" key="4">
    <source>
        <dbReference type="ARBA" id="ARBA00022475"/>
    </source>
</evidence>
<protein>
    <recommendedName>
        <fullName evidence="8">L-lactate permease</fullName>
    </recommendedName>
</protein>
<keyword evidence="10" id="KW-1185">Reference proteome</keyword>
<evidence type="ECO:0000313" key="10">
    <source>
        <dbReference type="Proteomes" id="UP001065549"/>
    </source>
</evidence>
<feature type="transmembrane region" description="Helical" evidence="8">
    <location>
        <begin position="58"/>
        <end position="78"/>
    </location>
</feature>
<dbReference type="PANTHER" id="PTHR30003:SF0">
    <property type="entry name" value="GLYCOLATE PERMEASE GLCA-RELATED"/>
    <property type="match status" value="1"/>
</dbReference>
<feature type="transmembrane region" description="Helical" evidence="8">
    <location>
        <begin position="123"/>
        <end position="145"/>
    </location>
</feature>
<evidence type="ECO:0000256" key="7">
    <source>
        <dbReference type="ARBA" id="ARBA00023136"/>
    </source>
</evidence>
<keyword evidence="6 8" id="KW-1133">Transmembrane helix</keyword>
<feature type="transmembrane region" description="Helical" evidence="8">
    <location>
        <begin position="6"/>
        <end position="23"/>
    </location>
</feature>
<comment type="similarity">
    <text evidence="2 8">Belongs to the lactate permease family.</text>
</comment>
<gene>
    <name evidence="9" type="ORF">OBO34_17405</name>
</gene>
<feature type="transmembrane region" description="Helical" evidence="8">
    <location>
        <begin position="30"/>
        <end position="52"/>
    </location>
</feature>
<dbReference type="GO" id="GO:0005886">
    <property type="term" value="C:plasma membrane"/>
    <property type="evidence" value="ECO:0007669"/>
    <property type="project" value="UniProtKB-SubCell"/>
</dbReference>
<name>A0A9J6QX95_9FIRM</name>